<sequence>MPNALPPAAAYQRAFEAQQRVGGHAMPVPATAVRETSRTMYGNPHFEFRGPDEDAVYAAALDRKNLIDPYRSPAVVGRYRDGVDYVVVVRAFNLD</sequence>
<protein>
    <submittedName>
        <fullName evidence="1">Uncharacterized protein</fullName>
    </submittedName>
</protein>
<evidence type="ECO:0000313" key="2">
    <source>
        <dbReference type="Proteomes" id="UP000255168"/>
    </source>
</evidence>
<reference evidence="1 2" key="1">
    <citation type="submission" date="2018-01" db="EMBL/GenBank/DDBJ databases">
        <authorList>
            <person name="Clerissi C."/>
        </authorList>
    </citation>
    <scope>NUCLEOTIDE SEQUENCE [LARGE SCALE GENOMIC DNA]</scope>
    <source>
        <strain evidence="1">Cupriavidus taiwanensis STM 6160</strain>
    </source>
</reference>
<gene>
    <name evidence="1" type="ORF">CBM2607_12440</name>
</gene>
<dbReference type="Proteomes" id="UP000255168">
    <property type="component" value="Chromosome I"/>
</dbReference>
<dbReference type="RefSeq" id="WP_115678409.1">
    <property type="nucleotide sequence ID" value="NZ_LT984806.1"/>
</dbReference>
<accession>A0A375HBA6</accession>
<proteinExistence type="predicted"/>
<evidence type="ECO:0000313" key="1">
    <source>
        <dbReference type="EMBL" id="SPD47500.1"/>
    </source>
</evidence>
<dbReference type="AlphaFoldDB" id="A0A375HBA6"/>
<dbReference type="EMBL" id="LT984806">
    <property type="protein sequence ID" value="SPD47500.1"/>
    <property type="molecule type" value="Genomic_DNA"/>
</dbReference>
<name>A0A375HBA6_9BURK</name>
<organism evidence="1 2">
    <name type="scientific">Cupriavidus neocaledonicus</name>
    <dbReference type="NCBI Taxonomy" id="1040979"/>
    <lineage>
        <taxon>Bacteria</taxon>
        <taxon>Pseudomonadati</taxon>
        <taxon>Pseudomonadota</taxon>
        <taxon>Betaproteobacteria</taxon>
        <taxon>Burkholderiales</taxon>
        <taxon>Burkholderiaceae</taxon>
        <taxon>Cupriavidus</taxon>
    </lineage>
</organism>